<dbReference type="EMBL" id="LHQR01000065">
    <property type="protein sequence ID" value="KXG48906.1"/>
    <property type="molecule type" value="Genomic_DNA"/>
</dbReference>
<evidence type="ECO:0000256" key="11">
    <source>
        <dbReference type="ARBA" id="ARBA00048679"/>
    </source>
</evidence>
<dbReference type="Gene3D" id="1.10.510.10">
    <property type="entry name" value="Transferase(Phosphotransferase) domain 1"/>
    <property type="match status" value="1"/>
</dbReference>
<evidence type="ECO:0000256" key="6">
    <source>
        <dbReference type="ARBA" id="ARBA00019973"/>
    </source>
</evidence>
<keyword evidence="7" id="KW-0779">Telomere</keyword>
<evidence type="ECO:0000256" key="8">
    <source>
        <dbReference type="ARBA" id="ARBA00030980"/>
    </source>
</evidence>
<evidence type="ECO:0000256" key="7">
    <source>
        <dbReference type="ARBA" id="ARBA00022895"/>
    </source>
</evidence>
<organism evidence="13 14">
    <name type="scientific">Penicillium patulum</name>
    <name type="common">Penicillium griseofulvum</name>
    <dbReference type="NCBI Taxonomy" id="5078"/>
    <lineage>
        <taxon>Eukaryota</taxon>
        <taxon>Fungi</taxon>
        <taxon>Dikarya</taxon>
        <taxon>Ascomycota</taxon>
        <taxon>Pezizomycotina</taxon>
        <taxon>Eurotiomycetes</taxon>
        <taxon>Eurotiomycetidae</taxon>
        <taxon>Eurotiales</taxon>
        <taxon>Aspergillaceae</taxon>
        <taxon>Penicillium</taxon>
    </lineage>
</organism>
<dbReference type="Proteomes" id="UP000070168">
    <property type="component" value="Unassembled WGS sequence"/>
</dbReference>
<dbReference type="GO" id="GO:0004674">
    <property type="term" value="F:protein serine/threonine kinase activity"/>
    <property type="evidence" value="ECO:0007669"/>
    <property type="project" value="UniProtKB-EC"/>
</dbReference>
<dbReference type="PROSITE" id="PS50011">
    <property type="entry name" value="PROTEIN_KINASE_DOM"/>
    <property type="match status" value="1"/>
</dbReference>
<dbReference type="Pfam" id="PF00069">
    <property type="entry name" value="Pkinase"/>
    <property type="match status" value="1"/>
</dbReference>
<sequence length="397" mass="45656">MYNIVISWVYGGYIDGNILKGTAKLFPPEEDVENSILAQFADYLSPEVRAITVDDDGLLTGISADPEEDDTFFIGYLPLSLCQSLCPSLADFPTIYFSQLRELDRLGPGVDLMSYNDQKMVAFKFNPISVPRRLQMSWKEMNLLIKLPPHPNILPFYRIVLEDVESRIIGFTTKYIPGGTLADLKRPFRFEWLQQLTQVVDYLNLELGIIHQDIAPRNLLVDPETEKIILFDFDWAADGKGGLLKGRDDVSGVVFTLYEIITNDSHPTSIPHWERTIDMVQDIEWTCRRELDSDVSKFRKFLNEWVAKRTDRAAEQYNAPKLLTWPDLPTPPDYSVPFELGRTEKGETAWRTGERSRRVALEKGQYCFRWQRPPQSRLLKKAKDNSMEDCSVSSNLE</sequence>
<comment type="caution">
    <text evidence="13">The sequence shown here is derived from an EMBL/GenBank/DDBJ whole genome shotgun (WGS) entry which is preliminary data.</text>
</comment>
<dbReference type="SUPFAM" id="SSF56112">
    <property type="entry name" value="Protein kinase-like (PK-like)"/>
    <property type="match status" value="1"/>
</dbReference>
<dbReference type="AlphaFoldDB" id="A0A135LIV8"/>
<evidence type="ECO:0000256" key="5">
    <source>
        <dbReference type="ARBA" id="ARBA00013948"/>
    </source>
</evidence>
<comment type="catalytic activity">
    <reaction evidence="10">
        <text>L-threonyl-[protein] + ATP = O-phospho-L-threonyl-[protein] + ADP + H(+)</text>
        <dbReference type="Rhea" id="RHEA:46608"/>
        <dbReference type="Rhea" id="RHEA-COMP:11060"/>
        <dbReference type="Rhea" id="RHEA-COMP:11605"/>
        <dbReference type="ChEBI" id="CHEBI:15378"/>
        <dbReference type="ChEBI" id="CHEBI:30013"/>
        <dbReference type="ChEBI" id="CHEBI:30616"/>
        <dbReference type="ChEBI" id="CHEBI:61977"/>
        <dbReference type="ChEBI" id="CHEBI:456216"/>
        <dbReference type="EC" id="2.7.11.1"/>
    </reaction>
</comment>
<comment type="function">
    <text evidence="1">Component of the EKC/KEOPS complex that is required for the formation of a threonylcarbamoyl group on adenosine at position 37 (t(6)A37) in tRNAs that read codons beginning with adenine. The complex is probably involved in the transfer of the threonylcarbamoyl moiety of threonylcarbamoyl-AMP (TC-AMP) to the N6 group of A37. BUD32 has ATPase activity in the context of the EKC/KEOPS complex and likely plays a supporting role to the catalytic subunit KAE1. The EKC/KEOPS complex also promotes both telomere uncapping and telomere elongation. The complex is required for efficient recruitment of transcriptional coactivators.</text>
</comment>
<reference evidence="13 14" key="1">
    <citation type="journal article" date="2016" name="BMC Genomics">
        <title>Genome sequencing and secondary metabolism of the postharvest pathogen Penicillium griseofulvum.</title>
        <authorList>
            <person name="Banani H."/>
            <person name="Marcet-Houben M."/>
            <person name="Ballester A.R."/>
            <person name="Abbruscato P."/>
            <person name="Gonzalez-Candelas L."/>
            <person name="Gabaldon T."/>
            <person name="Spadaro D."/>
        </authorList>
    </citation>
    <scope>NUCLEOTIDE SEQUENCE [LARGE SCALE GENOMIC DNA]</scope>
    <source>
        <strain evidence="13 14">PG3</strain>
    </source>
</reference>
<dbReference type="RefSeq" id="XP_040647442.1">
    <property type="nucleotide sequence ID" value="XM_040790489.1"/>
</dbReference>
<evidence type="ECO:0000256" key="9">
    <source>
        <dbReference type="ARBA" id="ARBA00033194"/>
    </source>
</evidence>
<dbReference type="InterPro" id="IPR008266">
    <property type="entry name" value="Tyr_kinase_AS"/>
</dbReference>
<comment type="subunit">
    <text evidence="3">Component of the EKC/KEOPS complex composed of at least BUD32, CGI121, GON7, KAE1 and PCC1; the whole complex dimerizes.</text>
</comment>
<proteinExistence type="predicted"/>
<evidence type="ECO:0000256" key="3">
    <source>
        <dbReference type="ARBA" id="ARBA00011534"/>
    </source>
</evidence>
<dbReference type="OMA" id="TSIPHWE"/>
<dbReference type="OrthoDB" id="4062651at2759"/>
<evidence type="ECO:0000256" key="1">
    <source>
        <dbReference type="ARBA" id="ARBA00003747"/>
    </source>
</evidence>
<evidence type="ECO:0000313" key="14">
    <source>
        <dbReference type="Proteomes" id="UP000070168"/>
    </source>
</evidence>
<dbReference type="SMART" id="SM00220">
    <property type="entry name" value="S_TKc"/>
    <property type="match status" value="1"/>
</dbReference>
<name>A0A135LIV8_PENPA</name>
<keyword evidence="7" id="KW-0158">Chromosome</keyword>
<evidence type="ECO:0000256" key="2">
    <source>
        <dbReference type="ARBA" id="ARBA00004574"/>
    </source>
</evidence>
<evidence type="ECO:0000313" key="13">
    <source>
        <dbReference type="EMBL" id="KXG48906.1"/>
    </source>
</evidence>
<dbReference type="GO" id="GO:0005524">
    <property type="term" value="F:ATP binding"/>
    <property type="evidence" value="ECO:0007669"/>
    <property type="project" value="InterPro"/>
</dbReference>
<dbReference type="GeneID" id="63705789"/>
<evidence type="ECO:0000259" key="12">
    <source>
        <dbReference type="PROSITE" id="PS50011"/>
    </source>
</evidence>
<comment type="subcellular location">
    <subcellularLocation>
        <location evidence="2">Chromosome</location>
        <location evidence="2">Telomere</location>
    </subcellularLocation>
</comment>
<dbReference type="PROSITE" id="PS00109">
    <property type="entry name" value="PROTEIN_KINASE_TYR"/>
    <property type="match status" value="1"/>
</dbReference>
<keyword evidence="14" id="KW-1185">Reference proteome</keyword>
<dbReference type="GO" id="GO:0000781">
    <property type="term" value="C:chromosome, telomeric region"/>
    <property type="evidence" value="ECO:0007669"/>
    <property type="project" value="UniProtKB-SubCell"/>
</dbReference>
<feature type="domain" description="Protein kinase" evidence="12">
    <location>
        <begin position="97"/>
        <end position="397"/>
    </location>
</feature>
<protein>
    <recommendedName>
        <fullName evidence="6">EKC/KEOPS complex subunit BUD32</fullName>
        <ecNumber evidence="4">2.7.11.1</ecNumber>
    </recommendedName>
    <alternativeName>
        <fullName evidence="8 9">Atypical Serine/threonine protein kinase BUD32</fullName>
    </alternativeName>
    <alternativeName>
        <fullName evidence="5">EKC/KEOPS complex subunit bud32</fullName>
    </alternativeName>
</protein>
<dbReference type="STRING" id="5078.A0A135LIV8"/>
<evidence type="ECO:0000256" key="10">
    <source>
        <dbReference type="ARBA" id="ARBA00047899"/>
    </source>
</evidence>
<dbReference type="InterPro" id="IPR000719">
    <property type="entry name" value="Prot_kinase_dom"/>
</dbReference>
<evidence type="ECO:0000256" key="4">
    <source>
        <dbReference type="ARBA" id="ARBA00012513"/>
    </source>
</evidence>
<dbReference type="InterPro" id="IPR011009">
    <property type="entry name" value="Kinase-like_dom_sf"/>
</dbReference>
<dbReference type="EC" id="2.7.11.1" evidence="4"/>
<gene>
    <name evidence="13" type="ORF">PGRI_027760</name>
</gene>
<accession>A0A135LIV8</accession>
<comment type="catalytic activity">
    <reaction evidence="11">
        <text>L-seryl-[protein] + ATP = O-phospho-L-seryl-[protein] + ADP + H(+)</text>
        <dbReference type="Rhea" id="RHEA:17989"/>
        <dbReference type="Rhea" id="RHEA-COMP:9863"/>
        <dbReference type="Rhea" id="RHEA-COMP:11604"/>
        <dbReference type="ChEBI" id="CHEBI:15378"/>
        <dbReference type="ChEBI" id="CHEBI:29999"/>
        <dbReference type="ChEBI" id="CHEBI:30616"/>
        <dbReference type="ChEBI" id="CHEBI:83421"/>
        <dbReference type="ChEBI" id="CHEBI:456216"/>
        <dbReference type="EC" id="2.7.11.1"/>
    </reaction>
</comment>